<evidence type="ECO:0000313" key="2">
    <source>
        <dbReference type="Proteomes" id="UP000054538"/>
    </source>
</evidence>
<sequence length="103" mass="11326">MYTSLSLPSPPVLLHPSYCSLVRNWCKPSLSKMGSSAWHPLVSQPRTKVFSLPRSGFMNSLAWLIAFAVTSLHQHALRLPTSGCSTTTPLPNAQTYGIYFTST</sequence>
<proteinExistence type="predicted"/>
<reference evidence="2" key="2">
    <citation type="submission" date="2015-01" db="EMBL/GenBank/DDBJ databases">
        <title>Evolutionary Origins and Diversification of the Mycorrhizal Mutualists.</title>
        <authorList>
            <consortium name="DOE Joint Genome Institute"/>
            <consortium name="Mycorrhizal Genomics Consortium"/>
            <person name="Kohler A."/>
            <person name="Kuo A."/>
            <person name="Nagy L.G."/>
            <person name="Floudas D."/>
            <person name="Copeland A."/>
            <person name="Barry K.W."/>
            <person name="Cichocki N."/>
            <person name="Veneault-Fourrey C."/>
            <person name="LaButti K."/>
            <person name="Lindquist E.A."/>
            <person name="Lipzen A."/>
            <person name="Lundell T."/>
            <person name="Morin E."/>
            <person name="Murat C."/>
            <person name="Riley R."/>
            <person name="Ohm R."/>
            <person name="Sun H."/>
            <person name="Tunlid A."/>
            <person name="Henrissat B."/>
            <person name="Grigoriev I.V."/>
            <person name="Hibbett D.S."/>
            <person name="Martin F."/>
        </authorList>
    </citation>
    <scope>NUCLEOTIDE SEQUENCE [LARGE SCALE GENOMIC DNA]</scope>
    <source>
        <strain evidence="2">Ve08.2h10</strain>
    </source>
</reference>
<dbReference type="Proteomes" id="UP000054538">
    <property type="component" value="Unassembled WGS sequence"/>
</dbReference>
<organism evidence="1 2">
    <name type="scientific">Paxillus rubicundulus Ve08.2h10</name>
    <dbReference type="NCBI Taxonomy" id="930991"/>
    <lineage>
        <taxon>Eukaryota</taxon>
        <taxon>Fungi</taxon>
        <taxon>Dikarya</taxon>
        <taxon>Basidiomycota</taxon>
        <taxon>Agaricomycotina</taxon>
        <taxon>Agaricomycetes</taxon>
        <taxon>Agaricomycetidae</taxon>
        <taxon>Boletales</taxon>
        <taxon>Paxilineae</taxon>
        <taxon>Paxillaceae</taxon>
        <taxon>Paxillus</taxon>
    </lineage>
</organism>
<protein>
    <submittedName>
        <fullName evidence="1">Uncharacterized protein</fullName>
    </submittedName>
</protein>
<gene>
    <name evidence="1" type="ORF">PAXRUDRAFT_483877</name>
</gene>
<evidence type="ECO:0000313" key="1">
    <source>
        <dbReference type="EMBL" id="KIK93937.1"/>
    </source>
</evidence>
<dbReference type="EMBL" id="KN825142">
    <property type="protein sequence ID" value="KIK93937.1"/>
    <property type="molecule type" value="Genomic_DNA"/>
</dbReference>
<dbReference type="AlphaFoldDB" id="A0A0D0DA31"/>
<dbReference type="HOGENOM" id="CLU_2264582_0_0_1"/>
<keyword evidence="2" id="KW-1185">Reference proteome</keyword>
<name>A0A0D0DA31_9AGAM</name>
<dbReference type="InParanoid" id="A0A0D0DA31"/>
<reference evidence="1 2" key="1">
    <citation type="submission" date="2014-04" db="EMBL/GenBank/DDBJ databases">
        <authorList>
            <consortium name="DOE Joint Genome Institute"/>
            <person name="Kuo A."/>
            <person name="Kohler A."/>
            <person name="Jargeat P."/>
            <person name="Nagy L.G."/>
            <person name="Floudas D."/>
            <person name="Copeland A."/>
            <person name="Barry K.W."/>
            <person name="Cichocki N."/>
            <person name="Veneault-Fourrey C."/>
            <person name="LaButti K."/>
            <person name="Lindquist E.A."/>
            <person name="Lipzen A."/>
            <person name="Lundell T."/>
            <person name="Morin E."/>
            <person name="Murat C."/>
            <person name="Sun H."/>
            <person name="Tunlid A."/>
            <person name="Henrissat B."/>
            <person name="Grigoriev I.V."/>
            <person name="Hibbett D.S."/>
            <person name="Martin F."/>
            <person name="Nordberg H.P."/>
            <person name="Cantor M.N."/>
            <person name="Hua S.X."/>
        </authorList>
    </citation>
    <scope>NUCLEOTIDE SEQUENCE [LARGE SCALE GENOMIC DNA]</scope>
    <source>
        <strain evidence="1 2">Ve08.2h10</strain>
    </source>
</reference>
<accession>A0A0D0DA31</accession>